<dbReference type="RefSeq" id="WP_096496393.1">
    <property type="nucleotide sequence ID" value="NZ_CP023445.1"/>
</dbReference>
<proteinExistence type="predicted"/>
<evidence type="ECO:0000313" key="3">
    <source>
        <dbReference type="Proteomes" id="UP000218505"/>
    </source>
</evidence>
<name>A0A290ZCB6_9PSEU</name>
<reference evidence="2" key="1">
    <citation type="submission" date="2017-09" db="EMBL/GenBank/DDBJ databases">
        <title>Complete Genome Sequence of ansamitocin-producing Bacterium Actinosynnema pretiosum X47.</title>
        <authorList>
            <person name="Cao G."/>
            <person name="Zong G."/>
            <person name="Zhong C."/>
            <person name="Fu J."/>
        </authorList>
    </citation>
    <scope>NUCLEOTIDE SEQUENCE [LARGE SCALE GENOMIC DNA]</scope>
    <source>
        <strain evidence="2">X47</strain>
    </source>
</reference>
<feature type="region of interest" description="Disordered" evidence="1">
    <location>
        <begin position="539"/>
        <end position="570"/>
    </location>
</feature>
<dbReference type="Gene3D" id="3.30.870.10">
    <property type="entry name" value="Endonuclease Chain A"/>
    <property type="match status" value="1"/>
</dbReference>
<gene>
    <name evidence="2" type="ORF">CNX65_27845</name>
</gene>
<dbReference type="EMBL" id="CP023445">
    <property type="protein sequence ID" value="ATE56624.1"/>
    <property type="molecule type" value="Genomic_DNA"/>
</dbReference>
<accession>A0A290ZCB6</accession>
<feature type="compositionally biased region" description="Acidic residues" evidence="1">
    <location>
        <begin position="541"/>
        <end position="556"/>
    </location>
</feature>
<protein>
    <submittedName>
        <fullName evidence="2">Uncharacterized protein</fullName>
    </submittedName>
</protein>
<sequence>MSEVRHGFHSPITLLHEWRDRADGARLREALVLGYTHDLVFLERHFVPTARALGARVTVVGDAGQSLHDPVDVRHAGRSYQHGHAVCGGAFHPKLVVLVGDEDVVAAVGSGNPTMSGWGHNMELWLVLRTSTRRGPAAQRDLADWLVELPDVVRMPTWIADAVRVVGGHVRPDEVDGSLPELRIFGNLRRSVLSHLPGTRVDALRVSSPFYDPRGAALRALVDRARPTQVDIALQPRLSRYDADALVRATTTASAVRYRVLDEERTYHGKLVEWSADGVTTALVGSANCTAAALLGATAEGGNCELVAVLPVPTSLLPAGWSTTTKPPAAAHPAAERGKPPVVLVLLGARRQEDHVVVELVTTARERVAIESSPDGTPGTWLAFHTWLPTGEGPAALRFPAPEQLGGVVRARVEVDGEQVFSSEVYLTDPVRCLPRSDEPDRPRLVRDYDLGETITDPVLAARFNADLVRLLGQVAQSRTTGAPALRTRSHEVEELSPEDRWGAWLHHVQGVLGDSLTGLVFPAALRLPGGGAQLWAVGVDPDDGQPDEEDGDEGPFQEVEQRGVPQSEHHRFRKWAARWVRAVTGPARPPLELRMTVTLVYLDLLAAGIWGVDDDWRADVRDLVRALDPTDEEAADLPGRAISYQCSLTAVCLALLFQDATPHGGAAHDVIAKAAWEAGRGSAAFADRGLATEYLHHPVQPHARVASESEVDAVISRAESVEDDPSAEVVAACERIGLDVGFREGVWVVEGGFRKPRRAAAQVSTRAGERSAVLVRDVDKAVLLLREGRVLVLLESTIPQWRVYRLSPLSTPESLLSGAEQPPPPAERHGWGTPPSLVGELAERLGVNPALLVAAIAAYR</sequence>
<dbReference type="Proteomes" id="UP000218505">
    <property type="component" value="Chromosome"/>
</dbReference>
<dbReference type="AlphaFoldDB" id="A0A290ZCB6"/>
<feature type="region of interest" description="Disordered" evidence="1">
    <location>
        <begin position="815"/>
        <end position="834"/>
    </location>
</feature>
<evidence type="ECO:0000256" key="1">
    <source>
        <dbReference type="SAM" id="MobiDB-lite"/>
    </source>
</evidence>
<evidence type="ECO:0000313" key="2">
    <source>
        <dbReference type="EMBL" id="ATE56624.1"/>
    </source>
</evidence>
<keyword evidence="3" id="KW-1185">Reference proteome</keyword>
<organism evidence="2 3">
    <name type="scientific">Actinosynnema pretiosum</name>
    <dbReference type="NCBI Taxonomy" id="42197"/>
    <lineage>
        <taxon>Bacteria</taxon>
        <taxon>Bacillati</taxon>
        <taxon>Actinomycetota</taxon>
        <taxon>Actinomycetes</taxon>
        <taxon>Pseudonocardiales</taxon>
        <taxon>Pseudonocardiaceae</taxon>
        <taxon>Actinosynnema</taxon>
    </lineage>
</organism>
<dbReference type="KEGG" id="apre:CNX65_27845"/>